<name>A0A1B8ZLA7_9FLAO</name>
<evidence type="ECO:0000313" key="1">
    <source>
        <dbReference type="EMBL" id="OCA72327.1"/>
    </source>
</evidence>
<gene>
    <name evidence="1" type="ORF">BBI01_09345</name>
</gene>
<accession>A0A1B8ZLA7</accession>
<dbReference type="EMBL" id="MAYH01000023">
    <property type="protein sequence ID" value="OCA72327.1"/>
    <property type="molecule type" value="Genomic_DNA"/>
</dbReference>
<proteinExistence type="predicted"/>
<comment type="caution">
    <text evidence="1">The sequence shown here is derived from an EMBL/GenBank/DDBJ whole genome shotgun (WGS) entry which is preliminary data.</text>
</comment>
<evidence type="ECO:0008006" key="3">
    <source>
        <dbReference type="Google" id="ProtNLM"/>
    </source>
</evidence>
<protein>
    <recommendedName>
        <fullName evidence="3">DUF3806 domain-containing protein</fullName>
    </recommendedName>
</protein>
<sequence>MKTTDNEKFENFIFHLDEIVQNFIKRINSKGYDIDFEKNSIEKFEKYILENNIKVEDNDYYDGACYLGELFRHIYGGNWILDTNKKSIFFNKPVIDYGSESGVLFSSFNALRAIIIKQQSGTLEKIIESNTNPKKIDINFK</sequence>
<dbReference type="Proteomes" id="UP000092651">
    <property type="component" value="Unassembled WGS sequence"/>
</dbReference>
<dbReference type="AlphaFoldDB" id="A0A1B8ZLA7"/>
<reference evidence="1 2" key="1">
    <citation type="submission" date="2016-07" db="EMBL/GenBank/DDBJ databases">
        <authorList>
            <person name="Jeong J.-J."/>
            <person name="Kim D.W."/>
            <person name="Sang M.K."/>
            <person name="Choi I.-G."/>
            <person name="Kim K.D."/>
        </authorList>
    </citation>
    <scope>NUCLEOTIDE SEQUENCE [LARGE SCALE GENOMIC DNA]</scope>
    <source>
        <strain evidence="1 2">UTM-3</strain>
    </source>
</reference>
<evidence type="ECO:0000313" key="2">
    <source>
        <dbReference type="Proteomes" id="UP000092651"/>
    </source>
</evidence>
<keyword evidence="2" id="KW-1185">Reference proteome</keyword>
<dbReference type="OrthoDB" id="8779193at2"/>
<dbReference type="RefSeq" id="WP_065394551.1">
    <property type="nucleotide sequence ID" value="NZ_MAYH01000023.1"/>
</dbReference>
<organism evidence="1 2">
    <name type="scientific">Chryseobacterium artocarpi</name>
    <dbReference type="NCBI Taxonomy" id="1414727"/>
    <lineage>
        <taxon>Bacteria</taxon>
        <taxon>Pseudomonadati</taxon>
        <taxon>Bacteroidota</taxon>
        <taxon>Flavobacteriia</taxon>
        <taxon>Flavobacteriales</taxon>
        <taxon>Weeksellaceae</taxon>
        <taxon>Chryseobacterium group</taxon>
        <taxon>Chryseobacterium</taxon>
    </lineage>
</organism>